<organism evidence="1 2">
    <name type="scientific">Blautia wexlerae</name>
    <dbReference type="NCBI Taxonomy" id="418240"/>
    <lineage>
        <taxon>Bacteria</taxon>
        <taxon>Bacillati</taxon>
        <taxon>Bacillota</taxon>
        <taxon>Clostridia</taxon>
        <taxon>Lachnospirales</taxon>
        <taxon>Lachnospiraceae</taxon>
        <taxon>Blautia</taxon>
    </lineage>
</organism>
<accession>A0A174HNL1</accession>
<reference evidence="1 2" key="1">
    <citation type="submission" date="2015-09" db="EMBL/GenBank/DDBJ databases">
        <authorList>
            <consortium name="Pathogen Informatics"/>
        </authorList>
    </citation>
    <scope>NUCLEOTIDE SEQUENCE [LARGE SCALE GENOMIC DNA]</scope>
    <source>
        <strain evidence="1 2">2789STDY5834863</strain>
    </source>
</reference>
<protein>
    <submittedName>
        <fullName evidence="1">Uncharacterized protein</fullName>
    </submittedName>
</protein>
<evidence type="ECO:0000313" key="2">
    <source>
        <dbReference type="Proteomes" id="UP000095431"/>
    </source>
</evidence>
<gene>
    <name evidence="1" type="ORF">ERS852478_03776</name>
</gene>
<sequence length="117" mass="14178">MKYIPLFLYSFQWNIETSYYEQKTIWSLCSYMVRSCKGIEMLVNLINICYCAMKILPYQDEQFSEYRTKSVQEFRFELSQGIRSQIFLTNFVRNIETHIKSNVIIKALKQLIRQQVY</sequence>
<name>A0A174HNL1_9FIRM</name>
<proteinExistence type="predicted"/>
<evidence type="ECO:0000313" key="1">
    <source>
        <dbReference type="EMBL" id="CUO74465.1"/>
    </source>
</evidence>
<dbReference type="Proteomes" id="UP000095431">
    <property type="component" value="Unassembled WGS sequence"/>
</dbReference>
<dbReference type="EMBL" id="CYZN01000048">
    <property type="protein sequence ID" value="CUO74465.1"/>
    <property type="molecule type" value="Genomic_DNA"/>
</dbReference>
<dbReference type="AlphaFoldDB" id="A0A174HNL1"/>